<dbReference type="Pfam" id="PF06911">
    <property type="entry name" value="Senescence"/>
    <property type="match status" value="1"/>
</dbReference>
<dbReference type="PANTHER" id="PTHR21068">
    <property type="entry name" value="SPARTIN"/>
    <property type="match status" value="1"/>
</dbReference>
<dbReference type="STRING" id="7574.A0A1S3I878"/>
<dbReference type="SUPFAM" id="SSF116846">
    <property type="entry name" value="MIT domain"/>
    <property type="match status" value="1"/>
</dbReference>
<dbReference type="FunCoup" id="A0A1S3I878">
    <property type="interactions" value="483"/>
</dbReference>
<dbReference type="InterPro" id="IPR007330">
    <property type="entry name" value="MIT_dom"/>
</dbReference>
<organism evidence="3 4">
    <name type="scientific">Lingula anatina</name>
    <name type="common">Brachiopod</name>
    <name type="synonym">Lingula unguis</name>
    <dbReference type="NCBI Taxonomy" id="7574"/>
    <lineage>
        <taxon>Eukaryota</taxon>
        <taxon>Metazoa</taxon>
        <taxon>Spiralia</taxon>
        <taxon>Lophotrochozoa</taxon>
        <taxon>Brachiopoda</taxon>
        <taxon>Linguliformea</taxon>
        <taxon>Lingulata</taxon>
        <taxon>Lingulida</taxon>
        <taxon>Linguloidea</taxon>
        <taxon>Lingulidae</taxon>
        <taxon>Lingula</taxon>
    </lineage>
</organism>
<dbReference type="Gene3D" id="1.20.58.80">
    <property type="entry name" value="Phosphotransferase system, lactose/cellobiose-type IIA subunit"/>
    <property type="match status" value="1"/>
</dbReference>
<feature type="region of interest" description="Disordered" evidence="1">
    <location>
        <begin position="545"/>
        <end position="570"/>
    </location>
</feature>
<dbReference type="GO" id="GO:0051301">
    <property type="term" value="P:cell division"/>
    <property type="evidence" value="ECO:0007669"/>
    <property type="project" value="TreeGrafter"/>
</dbReference>
<dbReference type="GO" id="GO:0030514">
    <property type="term" value="P:negative regulation of BMP signaling pathway"/>
    <property type="evidence" value="ECO:0007669"/>
    <property type="project" value="TreeGrafter"/>
</dbReference>
<name>A0A1S3I878_LINAN</name>
<evidence type="ECO:0000313" key="3">
    <source>
        <dbReference type="Proteomes" id="UP000085678"/>
    </source>
</evidence>
<protein>
    <submittedName>
        <fullName evidence="4">Spartin-like</fullName>
    </submittedName>
</protein>
<dbReference type="GeneID" id="106161929"/>
<keyword evidence="3" id="KW-1185">Reference proteome</keyword>
<dbReference type="KEGG" id="lak:106161929"/>
<dbReference type="RefSeq" id="XP_013394462.1">
    <property type="nucleotide sequence ID" value="XM_013539008.1"/>
</dbReference>
<feature type="region of interest" description="Disordered" evidence="1">
    <location>
        <begin position="1"/>
        <end position="20"/>
    </location>
</feature>
<reference evidence="4" key="1">
    <citation type="submission" date="2025-08" db="UniProtKB">
        <authorList>
            <consortium name="RefSeq"/>
        </authorList>
    </citation>
    <scope>IDENTIFICATION</scope>
    <source>
        <tissue evidence="4">Gonads</tissue>
    </source>
</reference>
<dbReference type="AlphaFoldDB" id="A0A1S3I878"/>
<proteinExistence type="predicted"/>
<sequence>MECTPGRSRPPRPPPMAPQTTVALVQEKIKKVKRYHNEAYQQINKALTYDEQGQKDQALQLYTRGCQYLDRALSIQCDGTGDDFEDVKQLKQKMEKTKIQINSRIEALKEDEAVAMAIDDPPPSYQASMFGASQDEFEALGDSIMANENGEPSMETNAEAMYSIPEGVQIYWITPQGYVSAPSYPAALHIFKFKEQEPQGASSIPRPEGFLKVGDWVYPLQPGRSPVLHARNGAYMFPDVLSAQDEIGEKPTEYGPEPGLNSKKKSVLFSGSAVGLMLPPDLPTSERENFEGILHSLTALQEEPLPTERPEPPSEAPREPGIIEEDRTSAKISRGLVTAAEWVSWGLGKASEKGGELLKMGAVKMKEHLKPEEQQPNVDPRVQKGLLYARKGTGVAVKVSGFLVNKLGEATMLLGRQLAPHIKKHGTRLLPKELKASDQEGRSKIDDVLEVAGGGLKGLGTVYNGLEVAAKALGKSIATQTVDVVQHKYGEQVGSATEHSLYTAGHVVMTGYNVKEMGIKAIAKRAAKDTGKAVLEDYKTAKVSKENGTHTVTMSELKKPPRPPPPDAPK</sequence>
<evidence type="ECO:0000256" key="1">
    <source>
        <dbReference type="SAM" id="MobiDB-lite"/>
    </source>
</evidence>
<dbReference type="InterPro" id="IPR036181">
    <property type="entry name" value="MIT_dom_sf"/>
</dbReference>
<feature type="domain" description="MIT" evidence="2">
    <location>
        <begin position="32"/>
        <end position="107"/>
    </location>
</feature>
<evidence type="ECO:0000259" key="2">
    <source>
        <dbReference type="SMART" id="SM00745"/>
    </source>
</evidence>
<dbReference type="InterPro" id="IPR045036">
    <property type="entry name" value="Spartin-like"/>
</dbReference>
<dbReference type="Pfam" id="PF04212">
    <property type="entry name" value="MIT"/>
    <property type="match status" value="1"/>
</dbReference>
<dbReference type="InParanoid" id="A0A1S3I878"/>
<dbReference type="InterPro" id="IPR009686">
    <property type="entry name" value="Senescence/spartin_C"/>
</dbReference>
<feature type="region of interest" description="Disordered" evidence="1">
    <location>
        <begin position="299"/>
        <end position="327"/>
    </location>
</feature>
<dbReference type="Proteomes" id="UP000085678">
    <property type="component" value="Unplaced"/>
</dbReference>
<dbReference type="PANTHER" id="PTHR21068:SF43">
    <property type="entry name" value="SPARTIN"/>
    <property type="match status" value="1"/>
</dbReference>
<feature type="compositionally biased region" description="Basic and acidic residues" evidence="1">
    <location>
        <begin position="306"/>
        <end position="318"/>
    </location>
</feature>
<dbReference type="SMART" id="SM00745">
    <property type="entry name" value="MIT"/>
    <property type="match status" value="1"/>
</dbReference>
<evidence type="ECO:0000313" key="4">
    <source>
        <dbReference type="RefSeq" id="XP_013394462.1"/>
    </source>
</evidence>
<gene>
    <name evidence="4" type="primary">LOC106161929</name>
</gene>
<dbReference type="GO" id="GO:0005886">
    <property type="term" value="C:plasma membrane"/>
    <property type="evidence" value="ECO:0007669"/>
    <property type="project" value="TreeGrafter"/>
</dbReference>
<accession>A0A1S3I878</accession>
<dbReference type="OrthoDB" id="20821at2759"/>